<dbReference type="GO" id="GO:0048487">
    <property type="term" value="F:beta-tubulin binding"/>
    <property type="evidence" value="ECO:0007669"/>
    <property type="project" value="InterPro"/>
</dbReference>
<feature type="compositionally biased region" description="Low complexity" evidence="1">
    <location>
        <begin position="12"/>
        <end position="25"/>
    </location>
</feature>
<feature type="region of interest" description="Disordered" evidence="1">
    <location>
        <begin position="1"/>
        <end position="57"/>
    </location>
</feature>
<dbReference type="PANTHER" id="PTHR31432">
    <property type="entry name" value="INTRAFLAGELLAR TRANSPORT PROTEIN 74 HOMOLOG"/>
    <property type="match status" value="1"/>
</dbReference>
<dbReference type="AlphaFoldDB" id="K0THA9"/>
<feature type="compositionally biased region" description="Polar residues" evidence="1">
    <location>
        <begin position="1"/>
        <end position="11"/>
    </location>
</feature>
<name>K0THA9_THAOC</name>
<reference evidence="2 3" key="1">
    <citation type="journal article" date="2012" name="Genome Biol.">
        <title>Genome and low-iron response of an oceanic diatom adapted to chronic iron limitation.</title>
        <authorList>
            <person name="Lommer M."/>
            <person name="Specht M."/>
            <person name="Roy A.S."/>
            <person name="Kraemer L."/>
            <person name="Andreson R."/>
            <person name="Gutowska M.A."/>
            <person name="Wolf J."/>
            <person name="Bergner S.V."/>
            <person name="Schilhabel M.B."/>
            <person name="Klostermeier U.C."/>
            <person name="Beiko R.G."/>
            <person name="Rosenstiel P."/>
            <person name="Hippler M."/>
            <person name="Laroche J."/>
        </authorList>
    </citation>
    <scope>NUCLEOTIDE SEQUENCE [LARGE SCALE GENOMIC DNA]</scope>
    <source>
        <strain evidence="2 3">CCMP1005</strain>
    </source>
</reference>
<evidence type="ECO:0000313" key="2">
    <source>
        <dbReference type="EMBL" id="EJK76785.1"/>
    </source>
</evidence>
<dbReference type="InterPro" id="IPR029602">
    <property type="entry name" value="IFT74"/>
</dbReference>
<dbReference type="EMBL" id="AGNL01001700">
    <property type="protein sequence ID" value="EJK76785.1"/>
    <property type="molecule type" value="Genomic_DNA"/>
</dbReference>
<proteinExistence type="predicted"/>
<comment type="caution">
    <text evidence="2">The sequence shown here is derived from an EMBL/GenBank/DDBJ whole genome shotgun (WGS) entry which is preliminary data.</text>
</comment>
<dbReference type="Proteomes" id="UP000266841">
    <property type="component" value="Unassembled WGS sequence"/>
</dbReference>
<evidence type="ECO:0000313" key="3">
    <source>
        <dbReference type="Proteomes" id="UP000266841"/>
    </source>
</evidence>
<feature type="region of interest" description="Disordered" evidence="1">
    <location>
        <begin position="169"/>
        <end position="194"/>
    </location>
</feature>
<dbReference type="eggNOG" id="ENOG502RUN0">
    <property type="taxonomic scope" value="Eukaryota"/>
</dbReference>
<accession>K0THA9</accession>
<sequence length="194" mass="20653">MAIGIQTTTPQSASSGRSSLSSGWSHGRRGSAARPVTSGRFSRGNAAASGRTISTAGGTRSVAVVLPPSSDASVAATARSVRPATGLSRSHNNVPHRSTAGVAPVVETPAYYASLINSKIDEIAAEIERLRSETEMMDGESEPRRALNGRHRELKETVKRLEDELADHNLAREHARSRRGPRGRAAAYYRDLPA</sequence>
<keyword evidence="3" id="KW-1185">Reference proteome</keyword>
<feature type="region of interest" description="Disordered" evidence="1">
    <location>
        <begin position="71"/>
        <end position="97"/>
    </location>
</feature>
<feature type="compositionally biased region" description="Polar residues" evidence="1">
    <location>
        <begin position="87"/>
        <end position="96"/>
    </location>
</feature>
<evidence type="ECO:0000256" key="1">
    <source>
        <dbReference type="SAM" id="MobiDB-lite"/>
    </source>
</evidence>
<dbReference type="GO" id="GO:0035735">
    <property type="term" value="P:intraciliary transport involved in cilium assembly"/>
    <property type="evidence" value="ECO:0007669"/>
    <property type="project" value="TreeGrafter"/>
</dbReference>
<dbReference type="GO" id="GO:0030992">
    <property type="term" value="C:intraciliary transport particle B"/>
    <property type="evidence" value="ECO:0007669"/>
    <property type="project" value="InterPro"/>
</dbReference>
<dbReference type="GO" id="GO:0005929">
    <property type="term" value="C:cilium"/>
    <property type="evidence" value="ECO:0007669"/>
    <property type="project" value="TreeGrafter"/>
</dbReference>
<gene>
    <name evidence="2" type="ORF">THAOC_01433</name>
</gene>
<organism evidence="2 3">
    <name type="scientific">Thalassiosira oceanica</name>
    <name type="common">Marine diatom</name>
    <dbReference type="NCBI Taxonomy" id="159749"/>
    <lineage>
        <taxon>Eukaryota</taxon>
        <taxon>Sar</taxon>
        <taxon>Stramenopiles</taxon>
        <taxon>Ochrophyta</taxon>
        <taxon>Bacillariophyta</taxon>
        <taxon>Coscinodiscophyceae</taxon>
        <taxon>Thalassiosirophycidae</taxon>
        <taxon>Thalassiosirales</taxon>
        <taxon>Thalassiosiraceae</taxon>
        <taxon>Thalassiosira</taxon>
    </lineage>
</organism>
<protein>
    <submittedName>
        <fullName evidence="2">Uncharacterized protein</fullName>
    </submittedName>
</protein>
<dbReference type="PANTHER" id="PTHR31432:SF0">
    <property type="entry name" value="INTRAFLAGELLAR TRANSPORT PROTEIN 74 HOMOLOG"/>
    <property type="match status" value="1"/>
</dbReference>
<feature type="compositionally biased region" description="Low complexity" evidence="1">
    <location>
        <begin position="183"/>
        <end position="194"/>
    </location>
</feature>